<reference evidence="1 2" key="1">
    <citation type="submission" date="2006-10" db="EMBL/GenBank/DDBJ databases">
        <title>The Genome Sequence of Batrachochytrium dendrobatidis JEL423.</title>
        <authorList>
            <consortium name="The Broad Institute Genome Sequencing Platform"/>
            <person name="Birren B."/>
            <person name="Lander E."/>
            <person name="Galagan J."/>
            <person name="Cuomo C."/>
            <person name="Devon K."/>
            <person name="Jaffe D."/>
            <person name="Butler J."/>
            <person name="Alvarez P."/>
            <person name="Gnerre S."/>
            <person name="Grabherr M."/>
            <person name="Kleber M."/>
            <person name="Mauceli E."/>
            <person name="Brockman W."/>
            <person name="Young S."/>
            <person name="LaButti K."/>
            <person name="Sykes S."/>
            <person name="DeCaprio D."/>
            <person name="Crawford M."/>
            <person name="Koehrsen M."/>
            <person name="Engels R."/>
            <person name="Montgomery P."/>
            <person name="Pearson M."/>
            <person name="Howarth C."/>
            <person name="Larson L."/>
            <person name="White J."/>
            <person name="O'Leary S."/>
            <person name="Kodira C."/>
            <person name="Zeng Q."/>
            <person name="Yandava C."/>
            <person name="Alvarado L."/>
            <person name="Longcore J."/>
            <person name="James T."/>
        </authorList>
    </citation>
    <scope>NUCLEOTIDE SEQUENCE [LARGE SCALE GENOMIC DNA]</scope>
    <source>
        <strain evidence="1 2">JEL423</strain>
    </source>
</reference>
<evidence type="ECO:0000313" key="1">
    <source>
        <dbReference type="EMBL" id="OAJ44725.1"/>
    </source>
</evidence>
<dbReference type="Proteomes" id="UP000077115">
    <property type="component" value="Unassembled WGS sequence"/>
</dbReference>
<gene>
    <name evidence="1" type="ORF">BDEG_27926</name>
</gene>
<dbReference type="PANTHER" id="PTHR46862">
    <property type="entry name" value="OS07G0661900 PROTEIN"/>
    <property type="match status" value="1"/>
</dbReference>
<dbReference type="PANTHER" id="PTHR46862:SF3">
    <property type="entry name" value="OS07G0661900 PROTEIN"/>
    <property type="match status" value="1"/>
</dbReference>
<proteinExistence type="predicted"/>
<accession>A0A177WYN2</accession>
<dbReference type="InterPro" id="IPR011990">
    <property type="entry name" value="TPR-like_helical_dom_sf"/>
</dbReference>
<reference evidence="1 2" key="2">
    <citation type="submission" date="2016-05" db="EMBL/GenBank/DDBJ databases">
        <title>Lineage-specific infection strategies underlie the spectrum of fungal disease in amphibians.</title>
        <authorList>
            <person name="Cuomo C.A."/>
            <person name="Farrer R.A."/>
            <person name="James T."/>
            <person name="Longcore J."/>
            <person name="Birren B."/>
        </authorList>
    </citation>
    <scope>NUCLEOTIDE SEQUENCE [LARGE SCALE GENOMIC DNA]</scope>
    <source>
        <strain evidence="1 2">JEL423</strain>
    </source>
</reference>
<dbReference type="VEuPathDB" id="FungiDB:BDEG_27926"/>
<dbReference type="EMBL" id="DS022313">
    <property type="protein sequence ID" value="OAJ44725.1"/>
    <property type="molecule type" value="Genomic_DNA"/>
</dbReference>
<organism evidence="1 2">
    <name type="scientific">Batrachochytrium dendrobatidis (strain JEL423)</name>
    <dbReference type="NCBI Taxonomy" id="403673"/>
    <lineage>
        <taxon>Eukaryota</taxon>
        <taxon>Fungi</taxon>
        <taxon>Fungi incertae sedis</taxon>
        <taxon>Chytridiomycota</taxon>
        <taxon>Chytridiomycota incertae sedis</taxon>
        <taxon>Chytridiomycetes</taxon>
        <taxon>Rhizophydiales</taxon>
        <taxon>Rhizophydiales incertae sedis</taxon>
        <taxon>Batrachochytrium</taxon>
    </lineage>
</organism>
<evidence type="ECO:0008006" key="3">
    <source>
        <dbReference type="Google" id="ProtNLM"/>
    </source>
</evidence>
<dbReference type="STRING" id="403673.A0A177WYN2"/>
<dbReference type="AlphaFoldDB" id="A0A177WYN2"/>
<protein>
    <recommendedName>
        <fullName evidence="3">Pentacotripeptide-repeat region of PRORP domain-containing protein</fullName>
    </recommendedName>
</protein>
<dbReference type="Gene3D" id="1.25.40.10">
    <property type="entry name" value="Tetratricopeptide repeat domain"/>
    <property type="match status" value="2"/>
</dbReference>
<name>A0A177WYN2_BATDL</name>
<evidence type="ECO:0000313" key="2">
    <source>
        <dbReference type="Proteomes" id="UP000077115"/>
    </source>
</evidence>
<dbReference type="InterPro" id="IPR002885">
    <property type="entry name" value="PPR_rpt"/>
</dbReference>
<dbReference type="Pfam" id="PF01535">
    <property type="entry name" value="PPR"/>
    <property type="match status" value="1"/>
</dbReference>
<sequence length="430" mass="49133">MEAIDQNQLGQAHFTYLQIKKTNPSLLKKLPKVYFQKIIASVWYNKGQTYKLAPRPYRASMALDVFKTMKDSGARPDPATLWIILNIYAVTKNISGVESILAQFKSVRHHGLRVQLLINTCSAYIICGQEAKGHQAFEELLAIDNSPRSYNALIGSYAYTNNEEGMLATLERLADAKVGMTDEVLFSICTFYQRNKQFETVIKYVEQYRSTGGIMSNSLDVALLRAYTQTEKYQKALDYFQELRTQNRFNRRVLLGEEIRIHIGLENSDLLWTCLSNFLKSANPNYLIQQDLAKCVGSLTDCKNLNHVHKMSKQYNISKRKLWLILANGYCYHGDPASVKIALKLLNMTKFKPMPVVYVLVIEAYCIAQDIDGAISYAKKFEKLHSHTHIAIWKKLYAYALQCKHQRVEEIAAHMRSKYSPLDNAAVVAI</sequence>